<dbReference type="OrthoDB" id="2497595at2"/>
<feature type="transmembrane region" description="Helical" evidence="4">
    <location>
        <begin position="21"/>
        <end position="46"/>
    </location>
</feature>
<dbReference type="InterPro" id="IPR018060">
    <property type="entry name" value="HTH_AraC"/>
</dbReference>
<dbReference type="InterPro" id="IPR009057">
    <property type="entry name" value="Homeodomain-like_sf"/>
</dbReference>
<name>A0A4Q9DTG5_9BACL</name>
<dbReference type="Pfam" id="PF12833">
    <property type="entry name" value="HTH_18"/>
    <property type="match status" value="1"/>
</dbReference>
<dbReference type="RefSeq" id="WP_131013616.1">
    <property type="nucleotide sequence ID" value="NZ_SIRE01000008.1"/>
</dbReference>
<keyword evidence="3" id="KW-0804">Transcription</keyword>
<evidence type="ECO:0000256" key="1">
    <source>
        <dbReference type="ARBA" id="ARBA00023015"/>
    </source>
</evidence>
<evidence type="ECO:0000256" key="3">
    <source>
        <dbReference type="ARBA" id="ARBA00023163"/>
    </source>
</evidence>
<dbReference type="PROSITE" id="PS00041">
    <property type="entry name" value="HTH_ARAC_FAMILY_1"/>
    <property type="match status" value="1"/>
</dbReference>
<keyword evidence="7" id="KW-1185">Reference proteome</keyword>
<comment type="caution">
    <text evidence="6">The sequence shown here is derived from an EMBL/GenBank/DDBJ whole genome shotgun (WGS) entry which is preliminary data.</text>
</comment>
<gene>
    <name evidence="6" type="ORF">EYB31_12180</name>
</gene>
<feature type="domain" description="HTH araC/xylS-type" evidence="5">
    <location>
        <begin position="689"/>
        <end position="787"/>
    </location>
</feature>
<protein>
    <submittedName>
        <fullName evidence="6">Helix-turn-helix domain-containing protein</fullName>
    </submittedName>
</protein>
<dbReference type="InterPro" id="IPR041522">
    <property type="entry name" value="CdaR_GGDEF"/>
</dbReference>
<evidence type="ECO:0000259" key="5">
    <source>
        <dbReference type="PROSITE" id="PS01124"/>
    </source>
</evidence>
<dbReference type="SMART" id="SM00342">
    <property type="entry name" value="HTH_ARAC"/>
    <property type="match status" value="1"/>
</dbReference>
<keyword evidence="2" id="KW-0238">DNA-binding</keyword>
<reference evidence="6 7" key="1">
    <citation type="submission" date="2019-02" db="EMBL/GenBank/DDBJ databases">
        <title>Paenibacillus sp. nov., isolated from surface-sterilized tissue of Thalictrum simplex L.</title>
        <authorList>
            <person name="Tuo L."/>
        </authorList>
    </citation>
    <scope>NUCLEOTIDE SEQUENCE [LARGE SCALE GENOMIC DNA]</scope>
    <source>
        <strain evidence="6 7">N2SHLJ1</strain>
    </source>
</reference>
<dbReference type="InterPro" id="IPR018062">
    <property type="entry name" value="HTH_AraC-typ_CS"/>
</dbReference>
<dbReference type="Proteomes" id="UP000293142">
    <property type="component" value="Unassembled WGS sequence"/>
</dbReference>
<dbReference type="SUPFAM" id="SSF46689">
    <property type="entry name" value="Homeodomain-like"/>
    <property type="match status" value="2"/>
</dbReference>
<dbReference type="Gene3D" id="1.10.10.60">
    <property type="entry name" value="Homeodomain-like"/>
    <property type="match status" value="2"/>
</dbReference>
<dbReference type="PROSITE" id="PS01124">
    <property type="entry name" value="HTH_ARAC_FAMILY_2"/>
    <property type="match status" value="1"/>
</dbReference>
<organism evidence="6 7">
    <name type="scientific">Paenibacillus thalictri</name>
    <dbReference type="NCBI Taxonomy" id="2527873"/>
    <lineage>
        <taxon>Bacteria</taxon>
        <taxon>Bacillati</taxon>
        <taxon>Bacillota</taxon>
        <taxon>Bacilli</taxon>
        <taxon>Bacillales</taxon>
        <taxon>Paenibacillaceae</taxon>
        <taxon>Paenibacillus</taxon>
    </lineage>
</organism>
<dbReference type="EMBL" id="SIRE01000008">
    <property type="protein sequence ID" value="TBL78980.1"/>
    <property type="molecule type" value="Genomic_DNA"/>
</dbReference>
<dbReference type="AlphaFoldDB" id="A0A4Q9DTG5"/>
<keyword evidence="4" id="KW-0812">Transmembrane</keyword>
<sequence>MFSLLARSIAEWSGKIKRRKFLLRLISSILLLAAVPNLTFGIIAYFNVTKTFEHETSAANAKYLQQSMNALELVIQQITENCQQLALNPAFRNFEAFPNGTYYESLNGTLPEQDLPALYSYIDNKTTAIQSIEYFKLSNEFVDSVYYYDSNKNLVLMIKDENTFKQYSLESFFDKQWYGVLTSGTESPIILDPRMAMQFNHQSKRVLTLLFRTNQDDNAFIINLDAALIYHHIINRLNDKESLAVLSGGEAVLFATEQEAFAQTVKSALSGKHLQGSNGFIRSEVNGERNLVTYVHSDKLHWTFVDMINLNQLFVSTAYLRKVIVYSLALLLGLSVLLTFIASNRLYRPISRIQALMRAQWGRIGETWKDELHSIGDALRQSFDERDQFRRRLEESLPYYIEQFKNQLLRQPAEASGALQEKFADLHIPLEVSELGLLLLTFEERHPDAAADPVSESPWEMVRLLHELKRSSLANMPHMTVDTGNRHLAIVINTGKEEMHRVFALGAELIEILEINFAAPITVGVGRHCPSVGDLPRAFEEASEALRFRLLHGCGQVIYIGDIGLDGSNASDEIFSKKREERLIGYVKTGDAARAKEVVGELMEAWLVNKHRLHYTHIQFEFFKVITGVLSTLQQSSVDMARFIRSDPYREVMKLESMDQLAAWSDGFLQSAADCIGEEMNRKDNQHVSKVIGILEREHGSDLSLPLVSEMLNLNPAYVSRLFKQYTGKSFTEYLTEVRIEKSKELLQQTELKVNEVGSKVGYHNTYYFIKVFKEHAGMTPGEYKRIFGL</sequence>
<dbReference type="InterPro" id="IPR020449">
    <property type="entry name" value="Tscrpt_reg_AraC-type_HTH"/>
</dbReference>
<accession>A0A4Q9DTG5</accession>
<evidence type="ECO:0000256" key="2">
    <source>
        <dbReference type="ARBA" id="ARBA00023125"/>
    </source>
</evidence>
<keyword evidence="1" id="KW-0805">Transcription regulation</keyword>
<dbReference type="GO" id="GO:0043565">
    <property type="term" value="F:sequence-specific DNA binding"/>
    <property type="evidence" value="ECO:0007669"/>
    <property type="project" value="InterPro"/>
</dbReference>
<keyword evidence="4" id="KW-1133">Transmembrane helix</keyword>
<dbReference type="Pfam" id="PF17853">
    <property type="entry name" value="GGDEF_2"/>
    <property type="match status" value="1"/>
</dbReference>
<evidence type="ECO:0000313" key="6">
    <source>
        <dbReference type="EMBL" id="TBL78980.1"/>
    </source>
</evidence>
<dbReference type="PANTHER" id="PTHR43280">
    <property type="entry name" value="ARAC-FAMILY TRANSCRIPTIONAL REGULATOR"/>
    <property type="match status" value="1"/>
</dbReference>
<proteinExistence type="predicted"/>
<dbReference type="PRINTS" id="PR00032">
    <property type="entry name" value="HTHARAC"/>
</dbReference>
<dbReference type="GO" id="GO:0003700">
    <property type="term" value="F:DNA-binding transcription factor activity"/>
    <property type="evidence" value="ECO:0007669"/>
    <property type="project" value="InterPro"/>
</dbReference>
<evidence type="ECO:0000256" key="4">
    <source>
        <dbReference type="SAM" id="Phobius"/>
    </source>
</evidence>
<keyword evidence="4" id="KW-0472">Membrane</keyword>
<evidence type="ECO:0000313" key="7">
    <source>
        <dbReference type="Proteomes" id="UP000293142"/>
    </source>
</evidence>
<dbReference type="PANTHER" id="PTHR43280:SF34">
    <property type="entry name" value="ARAC-FAMILY TRANSCRIPTIONAL REGULATOR"/>
    <property type="match status" value="1"/>
</dbReference>